<gene>
    <name evidence="2" type="ORF">CCUS01_04330</name>
</gene>
<keyword evidence="3" id="KW-1185">Reference proteome</keyword>
<reference evidence="2" key="1">
    <citation type="submission" date="2016-11" db="EMBL/GenBank/DDBJ databases">
        <title>The genome sequence of Colletotrichum cuscutae.</title>
        <authorList>
            <person name="Baroncelli R."/>
        </authorList>
    </citation>
    <scope>NUCLEOTIDE SEQUENCE</scope>
    <source>
        <strain evidence="2">IMI 304802</strain>
    </source>
</reference>
<evidence type="ECO:0000313" key="3">
    <source>
        <dbReference type="Proteomes" id="UP001239213"/>
    </source>
</evidence>
<feature type="compositionally biased region" description="Basic residues" evidence="1">
    <location>
        <begin position="42"/>
        <end position="51"/>
    </location>
</feature>
<dbReference type="Proteomes" id="UP001239213">
    <property type="component" value="Unassembled WGS sequence"/>
</dbReference>
<evidence type="ECO:0000256" key="1">
    <source>
        <dbReference type="SAM" id="MobiDB-lite"/>
    </source>
</evidence>
<protein>
    <submittedName>
        <fullName evidence="2">Uncharacterized protein</fullName>
    </submittedName>
</protein>
<sequence length="387" mass="43654">MSLVRFSLLVNVSQRQTPHTSRQAIALAVDRGVGHTHDHSSKLHTTRRGGGRGRLCCPKGRHLGVPRRPRKSVPQPKGSDKNASVCVYIRLHRLRDWRHLSIFCPVCVRNPIPARMKTSSPIFSCDPTDALAPAAGTEREQVNSIPRKGRNISNVSGSRRNMSWLLALRLQAVQGKDGPSSMCRQPPPPLAIHDTAHLHVRECARKKKHHEPVVQTAQDPCGLACPASRAMVCGQTELFWGRMPFTLNEADDDNEMPYRAQSRCNLSVNMKGPGGGPQVRFRNGPADVFREWHAEAKIDRQQQRYCLSGAQAIRRRTLYRLRAIMWPWNNIKMLQWCGTLRARSMCALRPPEVRRRHSIPWPAIWTGTCCTVPRDIDASARKGKTRE</sequence>
<evidence type="ECO:0000313" key="2">
    <source>
        <dbReference type="EMBL" id="KAK1482715.1"/>
    </source>
</evidence>
<accession>A0AAI9VCU9</accession>
<proteinExistence type="predicted"/>
<name>A0AAI9VCU9_9PEZI</name>
<comment type="caution">
    <text evidence="2">The sequence shown here is derived from an EMBL/GenBank/DDBJ whole genome shotgun (WGS) entry which is preliminary data.</text>
</comment>
<feature type="compositionally biased region" description="Basic residues" evidence="1">
    <location>
        <begin position="59"/>
        <end position="71"/>
    </location>
</feature>
<dbReference type="AlphaFoldDB" id="A0AAI9VCU9"/>
<dbReference type="EMBL" id="MPDP01000090">
    <property type="protein sequence ID" value="KAK1482715.1"/>
    <property type="molecule type" value="Genomic_DNA"/>
</dbReference>
<organism evidence="2 3">
    <name type="scientific">Colletotrichum cuscutae</name>
    <dbReference type="NCBI Taxonomy" id="1209917"/>
    <lineage>
        <taxon>Eukaryota</taxon>
        <taxon>Fungi</taxon>
        <taxon>Dikarya</taxon>
        <taxon>Ascomycota</taxon>
        <taxon>Pezizomycotina</taxon>
        <taxon>Sordariomycetes</taxon>
        <taxon>Hypocreomycetidae</taxon>
        <taxon>Glomerellales</taxon>
        <taxon>Glomerellaceae</taxon>
        <taxon>Colletotrichum</taxon>
        <taxon>Colletotrichum acutatum species complex</taxon>
    </lineage>
</organism>
<feature type="region of interest" description="Disordered" evidence="1">
    <location>
        <begin position="35"/>
        <end position="81"/>
    </location>
</feature>